<gene>
    <name evidence="3" type="ORF">CKJ66_28395</name>
</gene>
<dbReference type="Gene3D" id="3.40.50.720">
    <property type="entry name" value="NAD(P)-binding Rossmann-like Domain"/>
    <property type="match status" value="1"/>
</dbReference>
<evidence type="ECO:0000256" key="1">
    <source>
        <dbReference type="SAM" id="MobiDB-lite"/>
    </source>
</evidence>
<dbReference type="Proteomes" id="UP000217768">
    <property type="component" value="Unassembled WGS sequence"/>
</dbReference>
<feature type="region of interest" description="Disordered" evidence="1">
    <location>
        <begin position="504"/>
        <end position="525"/>
    </location>
</feature>
<dbReference type="InterPro" id="IPR045886">
    <property type="entry name" value="ThiF/MoeB/HesA"/>
</dbReference>
<dbReference type="InterPro" id="IPR000594">
    <property type="entry name" value="ThiF_NAD_FAD-bd"/>
</dbReference>
<dbReference type="PANTHER" id="PTHR43267">
    <property type="entry name" value="TRNA THREONYLCARBAMOYLADENOSINE DEHYDRATASE"/>
    <property type="match status" value="1"/>
</dbReference>
<dbReference type="GO" id="GO:0008641">
    <property type="term" value="F:ubiquitin-like modifier activating enzyme activity"/>
    <property type="evidence" value="ECO:0007669"/>
    <property type="project" value="InterPro"/>
</dbReference>
<protein>
    <submittedName>
        <fullName evidence="3">Dinucleotide-utilizing protein</fullName>
    </submittedName>
</protein>
<name>A0A2A2ZAP4_MYCAV</name>
<dbReference type="SUPFAM" id="SSF69572">
    <property type="entry name" value="Activating enzymes of the ubiquitin-like proteins"/>
    <property type="match status" value="1"/>
</dbReference>
<sequence>MDTYDDAAFDRFCSGLVNAGFSTDGDHDQPCWAGPIRPSLQPLTDATRMRIQFYPGWPFRYAHVVVPGLRTGHASQGTICLWAEDDPAQIDGRELQGLWDRLDQWATAAQNGFAPQDRALDAYFLYDQLSAYRAELPLHELITGGTTGYTAAVFGTVQGQALLIGTGNPPDPRTVGKPVLHGEFYLREHLAEPPRTFDDVRAALTRRQRRNLEVGLSARSDTTFPRPSSGHDFIVLAWPRHDTDHDAVVVSIAGAGDTLSTAALAASPSDAPALRRRAGPDAGLLATKTVLIAGAGSVGGHVALAVASSGVGTIHLYDGDFLTRTNVVRHVSTPQCVGYPKTFGVTATIEQHAPWTTVTRHIELPYDPVGLRAAVTGVDLVIDCTGVLPMTAALAETCLRRGVPLVSGALFHHGALARVQRQADGDTPIAARPADSRYFSLPPDADDADPAHAGFLELGCTAPVNNAPPIAVLTAAADTAAAAVDQLTGRRQRPDERITVLSPMTPPFHRTGTLDPCDAMPVESE</sequence>
<dbReference type="GO" id="GO:0061503">
    <property type="term" value="F:tRNA threonylcarbamoyladenosine dehydratase"/>
    <property type="evidence" value="ECO:0007669"/>
    <property type="project" value="TreeGrafter"/>
</dbReference>
<proteinExistence type="predicted"/>
<dbReference type="InterPro" id="IPR035985">
    <property type="entry name" value="Ubiquitin-activating_enz"/>
</dbReference>
<dbReference type="AlphaFoldDB" id="A0A2A2ZAP4"/>
<evidence type="ECO:0000259" key="2">
    <source>
        <dbReference type="Pfam" id="PF00899"/>
    </source>
</evidence>
<dbReference type="GO" id="GO:0061504">
    <property type="term" value="P:cyclic threonylcarbamoyladenosine biosynthetic process"/>
    <property type="evidence" value="ECO:0007669"/>
    <property type="project" value="TreeGrafter"/>
</dbReference>
<accession>A0A2A2ZAP4</accession>
<feature type="domain" description="THIF-type NAD/FAD binding fold" evidence="2">
    <location>
        <begin position="285"/>
        <end position="432"/>
    </location>
</feature>
<dbReference type="Pfam" id="PF00899">
    <property type="entry name" value="ThiF"/>
    <property type="match status" value="1"/>
</dbReference>
<reference evidence="3 4" key="1">
    <citation type="submission" date="2017-08" db="EMBL/GenBank/DDBJ databases">
        <title>Phylogenetic analysis of Mycobacterium avium complex whole genomes.</title>
        <authorList>
            <person name="Caverly L.J."/>
            <person name="Spilker T."/>
            <person name="Lipuma J."/>
        </authorList>
    </citation>
    <scope>NUCLEOTIDE SEQUENCE [LARGE SCALE GENOMIC DNA]</scope>
    <source>
        <strain evidence="3 4">FLAC0165</strain>
    </source>
</reference>
<dbReference type="RefSeq" id="WP_095795388.1">
    <property type="nucleotide sequence ID" value="NZ_NSFD01000069.1"/>
</dbReference>
<dbReference type="PANTHER" id="PTHR43267:SF1">
    <property type="entry name" value="TRNA THREONYLCARBAMOYLADENOSINE DEHYDRATASE"/>
    <property type="match status" value="1"/>
</dbReference>
<evidence type="ECO:0000313" key="4">
    <source>
        <dbReference type="Proteomes" id="UP000217768"/>
    </source>
</evidence>
<dbReference type="EMBL" id="NSFD01000069">
    <property type="protein sequence ID" value="PBA23473.1"/>
    <property type="molecule type" value="Genomic_DNA"/>
</dbReference>
<organism evidence="3 4">
    <name type="scientific">Mycobacterium avium</name>
    <dbReference type="NCBI Taxonomy" id="1764"/>
    <lineage>
        <taxon>Bacteria</taxon>
        <taxon>Bacillati</taxon>
        <taxon>Actinomycetota</taxon>
        <taxon>Actinomycetes</taxon>
        <taxon>Mycobacteriales</taxon>
        <taxon>Mycobacteriaceae</taxon>
        <taxon>Mycobacterium</taxon>
        <taxon>Mycobacterium avium complex (MAC)</taxon>
    </lineage>
</organism>
<evidence type="ECO:0000313" key="3">
    <source>
        <dbReference type="EMBL" id="PBA23473.1"/>
    </source>
</evidence>
<dbReference type="CDD" id="cd01483">
    <property type="entry name" value="E1_enzyme_family"/>
    <property type="match status" value="1"/>
</dbReference>
<comment type="caution">
    <text evidence="3">The sequence shown here is derived from an EMBL/GenBank/DDBJ whole genome shotgun (WGS) entry which is preliminary data.</text>
</comment>